<organism evidence="3 4">
    <name type="scientific">candidate division WWE3 bacterium CG_4_10_14_0_2_um_filter_42_7</name>
    <dbReference type="NCBI Taxonomy" id="1975073"/>
    <lineage>
        <taxon>Bacteria</taxon>
        <taxon>Katanobacteria</taxon>
    </lineage>
</organism>
<protein>
    <submittedName>
        <fullName evidence="3">Uncharacterized protein</fullName>
    </submittedName>
</protein>
<reference evidence="4" key="1">
    <citation type="submission" date="2017-09" db="EMBL/GenBank/DDBJ databases">
        <title>Depth-based differentiation of microbial function through sediment-hosted aquifers and enrichment of novel symbionts in the deep terrestrial subsurface.</title>
        <authorList>
            <person name="Probst A.J."/>
            <person name="Ladd B."/>
            <person name="Jarett J.K."/>
            <person name="Geller-Mcgrath D.E."/>
            <person name="Sieber C.M.K."/>
            <person name="Emerson J.B."/>
            <person name="Anantharaman K."/>
            <person name="Thomas B.C."/>
            <person name="Malmstrom R."/>
            <person name="Stieglmeier M."/>
            <person name="Klingl A."/>
            <person name="Woyke T."/>
            <person name="Ryan C.M."/>
            <person name="Banfield J.F."/>
        </authorList>
    </citation>
    <scope>NUCLEOTIDE SEQUENCE [LARGE SCALE GENOMIC DNA]</scope>
</reference>
<name>A0A2M7TDK3_UNCKA</name>
<evidence type="ECO:0000313" key="3">
    <source>
        <dbReference type="EMBL" id="PIZ43530.1"/>
    </source>
</evidence>
<dbReference type="SUPFAM" id="SSF82171">
    <property type="entry name" value="DPP6 N-terminal domain-like"/>
    <property type="match status" value="1"/>
</dbReference>
<dbReference type="Proteomes" id="UP000229915">
    <property type="component" value="Unassembled WGS sequence"/>
</dbReference>
<evidence type="ECO:0000256" key="1">
    <source>
        <dbReference type="SAM" id="MobiDB-lite"/>
    </source>
</evidence>
<evidence type="ECO:0000313" key="4">
    <source>
        <dbReference type="Proteomes" id="UP000229915"/>
    </source>
</evidence>
<keyword evidence="2" id="KW-1133">Transmembrane helix</keyword>
<gene>
    <name evidence="3" type="ORF">COY33_01360</name>
</gene>
<dbReference type="EMBL" id="PFNK01000036">
    <property type="protein sequence ID" value="PIZ43530.1"/>
    <property type="molecule type" value="Genomic_DNA"/>
</dbReference>
<proteinExistence type="predicted"/>
<feature type="compositionally biased region" description="Polar residues" evidence="1">
    <location>
        <begin position="106"/>
        <end position="118"/>
    </location>
</feature>
<keyword evidence="2" id="KW-0472">Membrane</keyword>
<feature type="transmembrane region" description="Helical" evidence="2">
    <location>
        <begin position="60"/>
        <end position="83"/>
    </location>
</feature>
<comment type="caution">
    <text evidence="3">The sequence shown here is derived from an EMBL/GenBank/DDBJ whole genome shotgun (WGS) entry which is preliminary data.</text>
</comment>
<evidence type="ECO:0000256" key="2">
    <source>
        <dbReference type="SAM" id="Phobius"/>
    </source>
</evidence>
<accession>A0A2M7TDK3</accession>
<feature type="region of interest" description="Disordered" evidence="1">
    <location>
        <begin position="92"/>
        <end position="118"/>
    </location>
</feature>
<feature type="transmembrane region" description="Helical" evidence="2">
    <location>
        <begin position="12"/>
        <end position="34"/>
    </location>
</feature>
<sequence>MILFYAGQNRNFFLKMGLDFLFIGEYILVMVRIADPVSAENIPNDSEVGNSDNTRSQRKITPVILLIALFLLISAIISLVIVVQKNKGSNEKAVTPAKTVGEEGKNLSTPESNSGTSSRIPFLKKSDAELGSFDIWTVGLGEPTPKDSMLGSKKIGYFNQSPNHEYACFLEGDSAVKLEIYLYGVENNTIKQISNSYFAPTPTVDGSGFGYCVWSVDGQYFTYKVDHAPYEFTESGIPKVKEKPLPQDEEKMGVFVYDIKLEKLTKAKTWQEVENASENNSWLPEGSWTFGSGTDRLTVNDKDFYFETLPNDALTFNLMMEDTKSGDAKTIYTLNNLMGRQPPLTPSQDKSMLVFPNVQGYLVVVPMASPTDYRVLNNARSDGNYSRYDWVSSKEVIFWESRAGHKYTDEGWYYGNIKVVDVDTGKVRNLTADNKAFWQYFY</sequence>
<dbReference type="AlphaFoldDB" id="A0A2M7TDK3"/>
<keyword evidence="2" id="KW-0812">Transmembrane</keyword>